<keyword evidence="3" id="KW-0677">Repeat</keyword>
<dbReference type="Pfam" id="PF00400">
    <property type="entry name" value="WD40"/>
    <property type="match status" value="1"/>
</dbReference>
<accession>A0A1I7UJ70</accession>
<evidence type="ECO:0000256" key="3">
    <source>
        <dbReference type="ARBA" id="ARBA00022737"/>
    </source>
</evidence>
<feature type="repeat" description="WD" evidence="6">
    <location>
        <begin position="196"/>
        <end position="237"/>
    </location>
</feature>
<dbReference type="InterPro" id="IPR001680">
    <property type="entry name" value="WD40_rpt"/>
</dbReference>
<dbReference type="STRING" id="1561998.A0A1I7UJ70"/>
<dbReference type="PANTHER" id="PTHR10253">
    <property type="entry name" value="POLYCOMB PROTEIN"/>
    <property type="match status" value="1"/>
</dbReference>
<evidence type="ECO:0000256" key="4">
    <source>
        <dbReference type="ARBA" id="ARBA00023015"/>
    </source>
</evidence>
<evidence type="ECO:0000313" key="8">
    <source>
        <dbReference type="WBParaSite" id="Csp11.Scaffold629.g9861.t1"/>
    </source>
</evidence>
<dbReference type="WBParaSite" id="Csp11.Scaffold629.g9861.t1">
    <property type="protein sequence ID" value="Csp11.Scaffold629.g9861.t1"/>
    <property type="gene ID" value="Csp11.Scaffold629.g9861"/>
</dbReference>
<keyword evidence="7" id="KW-1185">Reference proteome</keyword>
<protein>
    <submittedName>
        <fullName evidence="8">WD_REPEATS_REGION domain-containing protein</fullName>
    </submittedName>
</protein>
<evidence type="ECO:0000256" key="5">
    <source>
        <dbReference type="ARBA" id="ARBA00023163"/>
    </source>
</evidence>
<dbReference type="SUPFAM" id="SSF50978">
    <property type="entry name" value="WD40 repeat-like"/>
    <property type="match status" value="1"/>
</dbReference>
<evidence type="ECO:0000313" key="7">
    <source>
        <dbReference type="Proteomes" id="UP000095282"/>
    </source>
</evidence>
<reference evidence="8" key="1">
    <citation type="submission" date="2016-11" db="UniProtKB">
        <authorList>
            <consortium name="WormBaseParasite"/>
        </authorList>
    </citation>
    <scope>IDENTIFICATION</scope>
</reference>
<dbReference type="PROSITE" id="PS50294">
    <property type="entry name" value="WD_REPEATS_REGION"/>
    <property type="match status" value="1"/>
</dbReference>
<proteinExistence type="inferred from homology"/>
<dbReference type="AlphaFoldDB" id="A0A1I7UJ70"/>
<dbReference type="InterPro" id="IPR051243">
    <property type="entry name" value="PcG_WD-repeat"/>
</dbReference>
<evidence type="ECO:0000256" key="2">
    <source>
        <dbReference type="ARBA" id="ARBA00022574"/>
    </source>
</evidence>
<keyword evidence="4" id="KW-0805">Transcription regulation</keyword>
<keyword evidence="5" id="KW-0804">Transcription</keyword>
<comment type="similarity">
    <text evidence="1">Belongs to the WD repeat ESC family.</text>
</comment>
<dbReference type="InterPro" id="IPR015943">
    <property type="entry name" value="WD40/YVTN_repeat-like_dom_sf"/>
</dbReference>
<dbReference type="Proteomes" id="UP000095282">
    <property type="component" value="Unplaced"/>
</dbReference>
<dbReference type="PROSITE" id="PS50082">
    <property type="entry name" value="WD_REPEATS_2"/>
    <property type="match status" value="1"/>
</dbReference>
<keyword evidence="2 6" id="KW-0853">WD repeat</keyword>
<dbReference type="eggNOG" id="KOG1034">
    <property type="taxonomic scope" value="Eukaryota"/>
</dbReference>
<organism evidence="7 8">
    <name type="scientific">Caenorhabditis tropicalis</name>
    <dbReference type="NCBI Taxonomy" id="1561998"/>
    <lineage>
        <taxon>Eukaryota</taxon>
        <taxon>Metazoa</taxon>
        <taxon>Ecdysozoa</taxon>
        <taxon>Nematoda</taxon>
        <taxon>Chromadorea</taxon>
        <taxon>Rhabditida</taxon>
        <taxon>Rhabditina</taxon>
        <taxon>Rhabditomorpha</taxon>
        <taxon>Rhabditoidea</taxon>
        <taxon>Rhabditidae</taxon>
        <taxon>Peloderinae</taxon>
        <taxon>Caenorhabditis</taxon>
    </lineage>
</organism>
<name>A0A1I7UJ70_9PELO</name>
<dbReference type="SMART" id="SM00320">
    <property type="entry name" value="WD40"/>
    <property type="match status" value="6"/>
</dbReference>
<sequence length="483" mass="54474">MPPKVNKCPSDLAKKFQALKLHENVDLEQDNAKRPFIHSATVQEDHKEQLFGCAFNPYAEPEDVQYFATVGKNSIRVYKCPKDVNHILPVFSFSVTVAKKPEKEELFSVTWAYDTYEAEKNRNAYKLVAGGACGQIYVVDFETRELCNILRSFGNEVNDIRTSPVDSNLVASSCQDLSIRIHHIRNESCLLVIGGARGHQGNILSLDWHITGDYLVSSSFDHRVMKWDLSTTAVQNHLKKACDALSKGKQNIFIQTNEGIDDKCLNDDFSNEKQVFKTIFGSEPVKVSEFDVEMEPAAAIRDVANNFSENRNTVYPITIPCGLASDVHDDYVDCVRILPGTDYIISKSTGADTAIRTWRFGPPQTQTMNTDGRPILEATECTTLFNSRNVPNGEPYFLRFAVDPCRRWLVCGSALGFVHFYDLRNFDRDQEPMMTIRCGNDSVRQVSFSTCGRFICTVDDQGLVCRFDRISESVDPTELSKFP</sequence>
<evidence type="ECO:0000256" key="6">
    <source>
        <dbReference type="PROSITE-ProRule" id="PRU00221"/>
    </source>
</evidence>
<dbReference type="Gene3D" id="2.130.10.10">
    <property type="entry name" value="YVTN repeat-like/Quinoprotein amine dehydrogenase"/>
    <property type="match status" value="1"/>
</dbReference>
<evidence type="ECO:0000256" key="1">
    <source>
        <dbReference type="ARBA" id="ARBA00008075"/>
    </source>
</evidence>
<dbReference type="InterPro" id="IPR036322">
    <property type="entry name" value="WD40_repeat_dom_sf"/>
</dbReference>